<name>A0A1E7LJI0_9ACTN</name>
<dbReference type="Proteomes" id="UP000175971">
    <property type="component" value="Unassembled WGS sequence"/>
</dbReference>
<dbReference type="AlphaFoldDB" id="A0A1E7LJI0"/>
<reference evidence="1 2" key="1">
    <citation type="journal article" date="2016" name="Front. Microbiol.">
        <title>Comparative Genomics Analysis of Streptomyces Species Reveals Their Adaptation to the Marine Environment and Their Diversity at the Genomic Level.</title>
        <authorList>
            <person name="Tian X."/>
            <person name="Zhang Z."/>
            <person name="Yang T."/>
            <person name="Chen M."/>
            <person name="Li J."/>
            <person name="Chen F."/>
            <person name="Yang J."/>
            <person name="Li W."/>
            <person name="Zhang B."/>
            <person name="Zhang Z."/>
            <person name="Wu J."/>
            <person name="Zhang C."/>
            <person name="Long L."/>
            <person name="Xiao J."/>
        </authorList>
    </citation>
    <scope>NUCLEOTIDE SEQUENCE [LARGE SCALE GENOMIC DNA]</scope>
    <source>
        <strain evidence="1 2">SCSIO M10372</strain>
    </source>
</reference>
<keyword evidence="2" id="KW-1185">Reference proteome</keyword>
<gene>
    <name evidence="1" type="ORF">AN221_32400</name>
</gene>
<organism evidence="1 2">
    <name type="scientific">Streptomyces nanshensis</name>
    <dbReference type="NCBI Taxonomy" id="518642"/>
    <lineage>
        <taxon>Bacteria</taxon>
        <taxon>Bacillati</taxon>
        <taxon>Actinomycetota</taxon>
        <taxon>Actinomycetes</taxon>
        <taxon>Kitasatosporales</taxon>
        <taxon>Streptomycetaceae</taxon>
        <taxon>Streptomyces</taxon>
    </lineage>
</organism>
<evidence type="ECO:0000313" key="2">
    <source>
        <dbReference type="Proteomes" id="UP000175971"/>
    </source>
</evidence>
<comment type="caution">
    <text evidence="1">The sequence shown here is derived from an EMBL/GenBank/DDBJ whole genome shotgun (WGS) entry which is preliminary data.</text>
</comment>
<dbReference type="EMBL" id="LJGZ01000103">
    <property type="protein sequence ID" value="OEV16314.1"/>
    <property type="molecule type" value="Genomic_DNA"/>
</dbReference>
<evidence type="ECO:0000313" key="1">
    <source>
        <dbReference type="EMBL" id="OEV16314.1"/>
    </source>
</evidence>
<dbReference type="OrthoDB" id="4333929at2"/>
<dbReference type="RefSeq" id="WP_070203857.1">
    <property type="nucleotide sequence ID" value="NZ_LJGZ01000103.1"/>
</dbReference>
<proteinExistence type="predicted"/>
<sequence length="69" mass="8152">MSDVGARILNRLHQEALDENEERDWYRTGRIPCHDCGTTVRTTTLETLPPHDCFQRQQARREREAKETL</sequence>
<protein>
    <submittedName>
        <fullName evidence="1">Uncharacterized protein</fullName>
    </submittedName>
</protein>
<accession>A0A1E7LJI0</accession>